<protein>
    <submittedName>
        <fullName evidence="1">Uncharacterized protein</fullName>
    </submittedName>
</protein>
<name>A0A1H7AAY3_9MICO</name>
<organism evidence="1 2">
    <name type="scientific">Demequina mangrovi</name>
    <dbReference type="NCBI Taxonomy" id="1043493"/>
    <lineage>
        <taxon>Bacteria</taxon>
        <taxon>Bacillati</taxon>
        <taxon>Actinomycetota</taxon>
        <taxon>Actinomycetes</taxon>
        <taxon>Micrococcales</taxon>
        <taxon>Demequinaceae</taxon>
        <taxon>Demequina</taxon>
    </lineage>
</organism>
<sequence>MTATAPRVGWVESPLQLINAVEAAAALGEPMLILLRSGVAQLAGTARWLEPHLPDDVVLAEAGSASDARFRGASRRLVGDVFSGQFRAVATATGTRDLVVVDDGSAALHLAAVLAGIEPFSRMGQRERPLQRGLGAVTGARLRAAARSGRVMLVTAYADHAAMPVVPGVRIVPNRYAWLRSLDAPPPVDLRPVVILGSALAVDGYVDAERYEAWVASHGTDATYLPHRREDPATLARLSEAGLAVVEPGLPAEIVLGRAHGVAHVHSLPSSTGATLARVLPVGTVMSVTPVDEAWWTDRADETFRATLATLADEEQAEPQED</sequence>
<evidence type="ECO:0000313" key="2">
    <source>
        <dbReference type="Proteomes" id="UP000183315"/>
    </source>
</evidence>
<keyword evidence="2" id="KW-1185">Reference proteome</keyword>
<evidence type="ECO:0000313" key="1">
    <source>
        <dbReference type="EMBL" id="SEJ59252.1"/>
    </source>
</evidence>
<dbReference type="OrthoDB" id="3511915at2"/>
<reference evidence="2" key="1">
    <citation type="submission" date="2016-10" db="EMBL/GenBank/DDBJ databases">
        <authorList>
            <person name="Varghese N."/>
        </authorList>
    </citation>
    <scope>NUCLEOTIDE SEQUENCE [LARGE SCALE GENOMIC DNA]</scope>
    <source>
        <strain evidence="2">DSM 24868</strain>
    </source>
</reference>
<accession>A0A1H7AAY3</accession>
<dbReference type="Proteomes" id="UP000183315">
    <property type="component" value="Unassembled WGS sequence"/>
</dbReference>
<gene>
    <name evidence="1" type="ORF">SAMN05421637_2338</name>
</gene>
<dbReference type="EMBL" id="FNZI01000005">
    <property type="protein sequence ID" value="SEJ59252.1"/>
    <property type="molecule type" value="Genomic_DNA"/>
</dbReference>
<dbReference type="RefSeq" id="WP_143059003.1">
    <property type="nucleotide sequence ID" value="NZ_BBLU01000007.1"/>
</dbReference>
<dbReference type="STRING" id="1043493.SAMN05421637_2338"/>
<proteinExistence type="predicted"/>
<dbReference type="AlphaFoldDB" id="A0A1H7AAY3"/>
<dbReference type="eggNOG" id="ENOG503293E">
    <property type="taxonomic scope" value="Bacteria"/>
</dbReference>